<dbReference type="EMBL" id="BLXT01006878">
    <property type="protein sequence ID" value="GFO34292.1"/>
    <property type="molecule type" value="Genomic_DNA"/>
</dbReference>
<sequence>MFVYRTLTPMVHRIVLEKRACFVNTMNLRKKNHVILYLWWYLSNKILEIISEGHPFPLIIGLTWIALFVDLWKDVEPSGHRVDDNEAFSDMCVDFPIPKSLLDSITNKFGMCVCGVRF</sequence>
<proteinExistence type="predicted"/>
<evidence type="ECO:0000313" key="1">
    <source>
        <dbReference type="EMBL" id="GFO34292.1"/>
    </source>
</evidence>
<dbReference type="AlphaFoldDB" id="A0AAV4CQY2"/>
<organism evidence="1 2">
    <name type="scientific">Plakobranchus ocellatus</name>
    <dbReference type="NCBI Taxonomy" id="259542"/>
    <lineage>
        <taxon>Eukaryota</taxon>
        <taxon>Metazoa</taxon>
        <taxon>Spiralia</taxon>
        <taxon>Lophotrochozoa</taxon>
        <taxon>Mollusca</taxon>
        <taxon>Gastropoda</taxon>
        <taxon>Heterobranchia</taxon>
        <taxon>Euthyneura</taxon>
        <taxon>Panpulmonata</taxon>
        <taxon>Sacoglossa</taxon>
        <taxon>Placobranchoidea</taxon>
        <taxon>Plakobranchidae</taxon>
        <taxon>Plakobranchus</taxon>
    </lineage>
</organism>
<evidence type="ECO:0008006" key="3">
    <source>
        <dbReference type="Google" id="ProtNLM"/>
    </source>
</evidence>
<gene>
    <name evidence="1" type="ORF">PoB_006079700</name>
</gene>
<reference evidence="1 2" key="1">
    <citation type="journal article" date="2021" name="Elife">
        <title>Chloroplast acquisition without the gene transfer in kleptoplastic sea slugs, Plakobranchus ocellatus.</title>
        <authorList>
            <person name="Maeda T."/>
            <person name="Takahashi S."/>
            <person name="Yoshida T."/>
            <person name="Shimamura S."/>
            <person name="Takaki Y."/>
            <person name="Nagai Y."/>
            <person name="Toyoda A."/>
            <person name="Suzuki Y."/>
            <person name="Arimoto A."/>
            <person name="Ishii H."/>
            <person name="Satoh N."/>
            <person name="Nishiyama T."/>
            <person name="Hasebe M."/>
            <person name="Maruyama T."/>
            <person name="Minagawa J."/>
            <person name="Obokata J."/>
            <person name="Shigenobu S."/>
        </authorList>
    </citation>
    <scope>NUCLEOTIDE SEQUENCE [LARGE SCALE GENOMIC DNA]</scope>
</reference>
<dbReference type="Proteomes" id="UP000735302">
    <property type="component" value="Unassembled WGS sequence"/>
</dbReference>
<evidence type="ECO:0000313" key="2">
    <source>
        <dbReference type="Proteomes" id="UP000735302"/>
    </source>
</evidence>
<comment type="caution">
    <text evidence="1">The sequence shown here is derived from an EMBL/GenBank/DDBJ whole genome shotgun (WGS) entry which is preliminary data.</text>
</comment>
<keyword evidence="2" id="KW-1185">Reference proteome</keyword>
<accession>A0AAV4CQY2</accession>
<protein>
    <recommendedName>
        <fullName evidence="3">Bestrophin homolog</fullName>
    </recommendedName>
</protein>
<name>A0AAV4CQY2_9GAST</name>